<gene>
    <name evidence="7" type="primary">ecfT_4</name>
    <name evidence="7" type="ORF">CLHUN_35010</name>
</gene>
<accession>A0A1V4SFL7</accession>
<comment type="caution">
    <text evidence="7">The sequence shown here is derived from an EMBL/GenBank/DDBJ whole genome shotgun (WGS) entry which is preliminary data.</text>
</comment>
<name>A0A1V4SFL7_RUMHU</name>
<evidence type="ECO:0000256" key="4">
    <source>
        <dbReference type="ARBA" id="ARBA00022989"/>
    </source>
</evidence>
<dbReference type="CDD" id="cd16914">
    <property type="entry name" value="EcfT"/>
    <property type="match status" value="1"/>
</dbReference>
<feature type="transmembrane region" description="Helical" evidence="6">
    <location>
        <begin position="24"/>
        <end position="48"/>
    </location>
</feature>
<evidence type="ECO:0000313" key="7">
    <source>
        <dbReference type="EMBL" id="OPX42679.1"/>
    </source>
</evidence>
<evidence type="ECO:0000256" key="3">
    <source>
        <dbReference type="ARBA" id="ARBA00022692"/>
    </source>
</evidence>
<evidence type="ECO:0000256" key="6">
    <source>
        <dbReference type="SAM" id="Phobius"/>
    </source>
</evidence>
<evidence type="ECO:0000256" key="5">
    <source>
        <dbReference type="ARBA" id="ARBA00023136"/>
    </source>
</evidence>
<dbReference type="PANTHER" id="PTHR34857">
    <property type="entry name" value="SLL0384 PROTEIN"/>
    <property type="match status" value="1"/>
</dbReference>
<feature type="transmembrane region" description="Helical" evidence="6">
    <location>
        <begin position="232"/>
        <end position="253"/>
    </location>
</feature>
<keyword evidence="4 6" id="KW-1133">Transmembrane helix</keyword>
<reference evidence="7 8" key="1">
    <citation type="submission" date="2017-03" db="EMBL/GenBank/DDBJ databases">
        <title>Genome sequence of Clostridium hungatei DSM 14427.</title>
        <authorList>
            <person name="Poehlein A."/>
            <person name="Daniel R."/>
        </authorList>
    </citation>
    <scope>NUCLEOTIDE SEQUENCE [LARGE SCALE GENOMIC DNA]</scope>
    <source>
        <strain evidence="7 8">DSM 14427</strain>
    </source>
</reference>
<protein>
    <submittedName>
        <fullName evidence="7">Energy-coupling factor transporter transmembrane protein EcfT</fullName>
    </submittedName>
</protein>
<feature type="transmembrane region" description="Helical" evidence="6">
    <location>
        <begin position="106"/>
        <end position="127"/>
    </location>
</feature>
<evidence type="ECO:0000313" key="8">
    <source>
        <dbReference type="Proteomes" id="UP000191554"/>
    </source>
</evidence>
<keyword evidence="5 6" id="KW-0472">Membrane</keyword>
<keyword evidence="2" id="KW-1003">Cell membrane</keyword>
<dbReference type="EMBL" id="MZGX01000026">
    <property type="protein sequence ID" value="OPX42679.1"/>
    <property type="molecule type" value="Genomic_DNA"/>
</dbReference>
<feature type="transmembrane region" description="Helical" evidence="6">
    <location>
        <begin position="69"/>
        <end position="86"/>
    </location>
</feature>
<keyword evidence="8" id="KW-1185">Reference proteome</keyword>
<proteinExistence type="predicted"/>
<comment type="subcellular location">
    <subcellularLocation>
        <location evidence="1">Membrane</location>
        <topology evidence="1">Multi-pass membrane protein</topology>
    </subcellularLocation>
</comment>
<dbReference type="RefSeq" id="WP_080065921.1">
    <property type="nucleotide sequence ID" value="NZ_MZGX01000026.1"/>
</dbReference>
<evidence type="ECO:0000256" key="2">
    <source>
        <dbReference type="ARBA" id="ARBA00022475"/>
    </source>
</evidence>
<dbReference type="PANTHER" id="PTHR34857:SF2">
    <property type="entry name" value="SLL0384 PROTEIN"/>
    <property type="match status" value="1"/>
</dbReference>
<dbReference type="GO" id="GO:0005886">
    <property type="term" value="C:plasma membrane"/>
    <property type="evidence" value="ECO:0007669"/>
    <property type="project" value="UniProtKB-ARBA"/>
</dbReference>
<dbReference type="OrthoDB" id="8635523at2"/>
<dbReference type="STRING" id="48256.CLHUN_35010"/>
<dbReference type="Proteomes" id="UP000191554">
    <property type="component" value="Unassembled WGS sequence"/>
</dbReference>
<keyword evidence="3 6" id="KW-0812">Transmembrane</keyword>
<dbReference type="AlphaFoldDB" id="A0A1V4SFL7"/>
<dbReference type="InterPro" id="IPR051611">
    <property type="entry name" value="ECF_transporter_component"/>
</dbReference>
<organism evidence="7 8">
    <name type="scientific">Ruminiclostridium hungatei</name>
    <name type="common">Clostridium hungatei</name>
    <dbReference type="NCBI Taxonomy" id="48256"/>
    <lineage>
        <taxon>Bacteria</taxon>
        <taxon>Bacillati</taxon>
        <taxon>Bacillota</taxon>
        <taxon>Clostridia</taxon>
        <taxon>Eubacteriales</taxon>
        <taxon>Oscillospiraceae</taxon>
        <taxon>Ruminiclostridium</taxon>
    </lineage>
</organism>
<dbReference type="InterPro" id="IPR003339">
    <property type="entry name" value="ABC/ECF_trnsptr_transmembrane"/>
</dbReference>
<dbReference type="Pfam" id="PF02361">
    <property type="entry name" value="CbiQ"/>
    <property type="match status" value="1"/>
</dbReference>
<evidence type="ECO:0000256" key="1">
    <source>
        <dbReference type="ARBA" id="ARBA00004141"/>
    </source>
</evidence>
<sequence length="254" mass="28405">MKGMLEYSQGDTVIHKLNPLSKMIMAFLLCLSSFVSSYILMAVCIIAINLTIASMAGIAKKALSLLKTLLKIGIVLFLLQIFFIRTGNMILDLPFGLFITDVGLEFSVLLVLRLAGATMPLVLMLTVTKMSDLTNVFVQKLHIPYKYTFAFITALRFIPIFENEMNGIIEAQTARGVQFDTRNPIKKMKLVLPLCVPLLISSVKRIEGSAISAELRGFNIRKKNSGYKQYRFYLKDYLIMLLAVVTLAACLFIA</sequence>